<feature type="non-terminal residue" evidence="7">
    <location>
        <position position="1"/>
    </location>
</feature>
<feature type="transmembrane region" description="Helical" evidence="6">
    <location>
        <begin position="58"/>
        <end position="77"/>
    </location>
</feature>
<evidence type="ECO:0000256" key="5">
    <source>
        <dbReference type="ARBA" id="ARBA00023136"/>
    </source>
</evidence>
<dbReference type="EMBL" id="CALNXI010002049">
    <property type="protein sequence ID" value="CAH3182185.1"/>
    <property type="molecule type" value="Genomic_DNA"/>
</dbReference>
<protein>
    <submittedName>
        <fullName evidence="7">Uncharacterized protein</fullName>
    </submittedName>
</protein>
<gene>
    <name evidence="7" type="ORF">PEVE_00014045</name>
</gene>
<keyword evidence="5 6" id="KW-0472">Membrane</keyword>
<reference evidence="7 8" key="1">
    <citation type="submission" date="2022-05" db="EMBL/GenBank/DDBJ databases">
        <authorList>
            <consortium name="Genoscope - CEA"/>
            <person name="William W."/>
        </authorList>
    </citation>
    <scope>NUCLEOTIDE SEQUENCE [LARGE SCALE GENOMIC DNA]</scope>
</reference>
<evidence type="ECO:0000313" key="8">
    <source>
        <dbReference type="Proteomes" id="UP001159427"/>
    </source>
</evidence>
<evidence type="ECO:0000313" key="7">
    <source>
        <dbReference type="EMBL" id="CAH3182185.1"/>
    </source>
</evidence>
<evidence type="ECO:0000256" key="2">
    <source>
        <dbReference type="ARBA" id="ARBA00022692"/>
    </source>
</evidence>
<evidence type="ECO:0000256" key="1">
    <source>
        <dbReference type="ARBA" id="ARBA00004167"/>
    </source>
</evidence>
<sequence>TFKITLKCDPNKFPGYTDGVREDYKSMTFSTKCACDDACASNNDNPAENSNGLSTGSIILIVFFLLLFVYVVAGILIKRYKMGVESVPEVIPNYEFWAGIPSLVKVRRVLS</sequence>
<organism evidence="7 8">
    <name type="scientific">Porites evermanni</name>
    <dbReference type="NCBI Taxonomy" id="104178"/>
    <lineage>
        <taxon>Eukaryota</taxon>
        <taxon>Metazoa</taxon>
        <taxon>Cnidaria</taxon>
        <taxon>Anthozoa</taxon>
        <taxon>Hexacorallia</taxon>
        <taxon>Scleractinia</taxon>
        <taxon>Fungiina</taxon>
        <taxon>Poritidae</taxon>
        <taxon>Porites</taxon>
    </lineage>
</organism>
<accession>A0ABN8RUF1</accession>
<comment type="caution">
    <text evidence="7">The sequence shown here is derived from an EMBL/GenBank/DDBJ whole genome shotgun (WGS) entry which is preliminary data.</text>
</comment>
<dbReference type="PANTHER" id="PTHR15071:SF0">
    <property type="entry name" value="MANNOSE 6-PHOSPHATE RECEPTOR-LIKE PROTEIN 1"/>
    <property type="match status" value="1"/>
</dbReference>
<dbReference type="InterPro" id="IPR018939">
    <property type="entry name" value="Autophagy-rel_prot_27"/>
</dbReference>
<keyword evidence="3" id="KW-0732">Signal</keyword>
<dbReference type="Proteomes" id="UP001159427">
    <property type="component" value="Unassembled WGS sequence"/>
</dbReference>
<keyword evidence="8" id="KW-1185">Reference proteome</keyword>
<dbReference type="PANTHER" id="PTHR15071">
    <property type="entry name" value="MANNOSE-6-PHOSPHATE RECEPTOR FAMILY MEMBER"/>
    <property type="match status" value="1"/>
</dbReference>
<evidence type="ECO:0000256" key="6">
    <source>
        <dbReference type="SAM" id="Phobius"/>
    </source>
</evidence>
<comment type="subcellular location">
    <subcellularLocation>
        <location evidence="1">Membrane</location>
        <topology evidence="1">Single-pass membrane protein</topology>
    </subcellularLocation>
</comment>
<keyword evidence="4 6" id="KW-1133">Transmembrane helix</keyword>
<name>A0ABN8RUF1_9CNID</name>
<evidence type="ECO:0000256" key="4">
    <source>
        <dbReference type="ARBA" id="ARBA00022989"/>
    </source>
</evidence>
<dbReference type="Pfam" id="PF09451">
    <property type="entry name" value="ATG27"/>
    <property type="match status" value="1"/>
</dbReference>
<proteinExistence type="predicted"/>
<keyword evidence="2 6" id="KW-0812">Transmembrane</keyword>
<evidence type="ECO:0000256" key="3">
    <source>
        <dbReference type="ARBA" id="ARBA00022729"/>
    </source>
</evidence>